<dbReference type="RefSeq" id="WP_284391310.1">
    <property type="nucleotide sequence ID" value="NZ_BSNK01000002.1"/>
</dbReference>
<evidence type="ECO:0000313" key="2">
    <source>
        <dbReference type="Proteomes" id="UP001161391"/>
    </source>
</evidence>
<dbReference type="EMBL" id="BSNK01000002">
    <property type="protein sequence ID" value="GLQ24650.1"/>
    <property type="molecule type" value="Genomic_DNA"/>
</dbReference>
<name>A0ABQ5VD68_9PROT</name>
<dbReference type="Pfam" id="PF13852">
    <property type="entry name" value="DUF4197"/>
    <property type="match status" value="1"/>
</dbReference>
<proteinExistence type="predicted"/>
<evidence type="ECO:0008006" key="3">
    <source>
        <dbReference type="Google" id="ProtNLM"/>
    </source>
</evidence>
<dbReference type="PROSITE" id="PS51257">
    <property type="entry name" value="PROKAR_LIPOPROTEIN"/>
    <property type="match status" value="1"/>
</dbReference>
<accession>A0ABQ5VD68</accession>
<sequence length="242" mass="25705">MTQSRKFDRRFVLLGVSALSLTACETLDPALIESVLGSGALTEGDAALGIRAALDNGVGNALSNLGRRDGYFGNPTVKIPLPGVLQDLQGYLAPIGADGLLVELQQQLNRGAEKAAPIARDIFIDAVRGLTIQDAINIVRGPDTAATDYLRDRTTTSLINLFSPIMESALADTGALRLVDDIDRQVPVGLLTGSGVDLKSDLIGHGVDYGLRGVFHFIAEEEKAIRKDPAARTSAILRRVFG</sequence>
<dbReference type="Proteomes" id="UP001161391">
    <property type="component" value="Unassembled WGS sequence"/>
</dbReference>
<reference evidence="1" key="1">
    <citation type="journal article" date="2014" name="Int. J. Syst. Evol. Microbiol.">
        <title>Complete genome of a new Firmicutes species belonging to the dominant human colonic microbiota ('Ruminococcus bicirculans') reveals two chromosomes and a selective capacity to utilize plant glucans.</title>
        <authorList>
            <consortium name="NISC Comparative Sequencing Program"/>
            <person name="Wegmann U."/>
            <person name="Louis P."/>
            <person name="Goesmann A."/>
            <person name="Henrissat B."/>
            <person name="Duncan S.H."/>
            <person name="Flint H.J."/>
        </authorList>
    </citation>
    <scope>NUCLEOTIDE SEQUENCE</scope>
    <source>
        <strain evidence="1">NBRC 108219</strain>
    </source>
</reference>
<comment type="caution">
    <text evidence="1">The sequence shown here is derived from an EMBL/GenBank/DDBJ whole genome shotgun (WGS) entry which is preliminary data.</text>
</comment>
<evidence type="ECO:0000313" key="1">
    <source>
        <dbReference type="EMBL" id="GLQ24650.1"/>
    </source>
</evidence>
<protein>
    <recommendedName>
        <fullName evidence="3">DUF4197 domain-containing protein</fullName>
    </recommendedName>
</protein>
<gene>
    <name evidence="1" type="ORF">GCM10007853_25240</name>
</gene>
<dbReference type="InterPro" id="IPR025245">
    <property type="entry name" value="DUF4197"/>
</dbReference>
<organism evidence="1 2">
    <name type="scientific">Algimonas ampicilliniresistens</name>
    <dbReference type="NCBI Taxonomy" id="1298735"/>
    <lineage>
        <taxon>Bacteria</taxon>
        <taxon>Pseudomonadati</taxon>
        <taxon>Pseudomonadota</taxon>
        <taxon>Alphaproteobacteria</taxon>
        <taxon>Maricaulales</taxon>
        <taxon>Robiginitomaculaceae</taxon>
        <taxon>Algimonas</taxon>
    </lineage>
</organism>
<keyword evidence="2" id="KW-1185">Reference proteome</keyword>
<reference evidence="1" key="2">
    <citation type="submission" date="2023-01" db="EMBL/GenBank/DDBJ databases">
        <title>Draft genome sequence of Algimonas ampicilliniresistens strain NBRC 108219.</title>
        <authorList>
            <person name="Sun Q."/>
            <person name="Mori K."/>
        </authorList>
    </citation>
    <scope>NUCLEOTIDE SEQUENCE</scope>
    <source>
        <strain evidence="1">NBRC 108219</strain>
    </source>
</reference>